<dbReference type="SMART" id="SM00052">
    <property type="entry name" value="EAL"/>
    <property type="match status" value="1"/>
</dbReference>
<dbReference type="eggNOG" id="COG5001">
    <property type="taxonomic scope" value="Bacteria"/>
</dbReference>
<dbReference type="Pfam" id="PF00563">
    <property type="entry name" value="EAL"/>
    <property type="match status" value="1"/>
</dbReference>
<evidence type="ECO:0000313" key="5">
    <source>
        <dbReference type="EMBL" id="GAE37435.1"/>
    </source>
</evidence>
<gene>
    <name evidence="5" type="ORF">JCM9157_4735</name>
</gene>
<dbReference type="SMART" id="SM00267">
    <property type="entry name" value="GGDEF"/>
    <property type="match status" value="1"/>
</dbReference>
<keyword evidence="6" id="KW-1185">Reference proteome</keyword>
<dbReference type="SUPFAM" id="SSF55073">
    <property type="entry name" value="Nucleotide cyclase"/>
    <property type="match status" value="1"/>
</dbReference>
<dbReference type="InterPro" id="IPR029787">
    <property type="entry name" value="Nucleotide_cyclase"/>
</dbReference>
<dbReference type="FunFam" id="3.20.20.450:FF:000001">
    <property type="entry name" value="Cyclic di-GMP phosphodiesterase yahA"/>
    <property type="match status" value="1"/>
</dbReference>
<dbReference type="SUPFAM" id="SSF141868">
    <property type="entry name" value="EAL domain-like"/>
    <property type="match status" value="1"/>
</dbReference>
<protein>
    <submittedName>
        <fullName evidence="5">Diguanylate cyclase/phosphodiesterase</fullName>
    </submittedName>
</protein>
<dbReference type="Pfam" id="PF00990">
    <property type="entry name" value="GGDEF"/>
    <property type="match status" value="1"/>
</dbReference>
<keyword evidence="1" id="KW-0175">Coiled coil</keyword>
<evidence type="ECO:0000259" key="3">
    <source>
        <dbReference type="PROSITE" id="PS50883"/>
    </source>
</evidence>
<feature type="coiled-coil region" evidence="1">
    <location>
        <begin position="304"/>
        <end position="334"/>
    </location>
</feature>
<evidence type="ECO:0000313" key="6">
    <source>
        <dbReference type="Proteomes" id="UP000018896"/>
    </source>
</evidence>
<dbReference type="PANTHER" id="PTHR44757:SF2">
    <property type="entry name" value="BIOFILM ARCHITECTURE MAINTENANCE PROTEIN MBAA"/>
    <property type="match status" value="1"/>
</dbReference>
<dbReference type="Proteomes" id="UP000018896">
    <property type="component" value="Unassembled WGS sequence"/>
</dbReference>
<keyword evidence="2" id="KW-0472">Membrane</keyword>
<sequence>MYQSNEIIFSIGANLFATLTPAISTIWLYKGFKHANQKDKMFWFYLLLSMFSYLVAMLWWNYYEVIVGIEAPFPSVADFFWVVMILFLLLSFLSILYKNRKNVSFVQVTYDALIILIVVTAISWEFILQPIIEYSLSYNILFLIVGISYPIGDLVLFFLLLCVFNTINFKMSSNVMRLLLIGVFAFLAADTLYLYLQSREIYYTGHLIDILWALGLLLIGFTSFYSQDLVIVANSGDHSTHTRSFLSFRLWLPNLGVILLFAFIIKSGNSFNTITVGCMISTLLIIIRQVHTLMQNHTLMTELENKVYQRTKQLNEKNQKLEESLEQIEYLANHDHLTGLPNRRFFEEQLSKAIEEENKNQKLALLFLDLDRFKSVNDTLGHKIGDMLLVQATKRIKLCVGDEGLICRQGGDEFLIFLKNTSSQEIAALSERLLISLRSVFQIENHELFISTSVGASLFPDHGKQLEVLTSKADVAMYAAKKNSGDHFMMYQPNMDKEAYSNLQLENDLRYAVERKEFSMVYQPLIDISDGKMVGVEALIRWNHPIRGPVSPQEFIQLSEENGLIIPLGQWILETACLQWKQWVENGYSPFTLAINISIIQFTHPNFLRDLKEIIRKTGMEPRYLELEITENIPFANNFASIILNDLKHLGVKISLDDFGTGYSSLQYLNTLSIDTLKIDRSFIKDLPFNRNNIAIVQTIMSMAQFLDLKVVAEGVETKEQLLFLEKNGCQIAQGYYFSRPLPKEEFERTFLMDSKWTGTYYIND</sequence>
<feature type="transmembrane region" description="Helical" evidence="2">
    <location>
        <begin position="246"/>
        <end position="265"/>
    </location>
</feature>
<dbReference type="EMBL" id="BAUV01000074">
    <property type="protein sequence ID" value="GAE37435.1"/>
    <property type="molecule type" value="Genomic_DNA"/>
</dbReference>
<evidence type="ECO:0000256" key="2">
    <source>
        <dbReference type="SAM" id="Phobius"/>
    </source>
</evidence>
<organism evidence="5 6">
    <name type="scientific">Halalkalibacter akibai (strain ATCC 43226 / DSM 21942 / CIP 109018 / JCM 9157 / 1139)</name>
    <name type="common">Bacillus akibai</name>
    <dbReference type="NCBI Taxonomy" id="1236973"/>
    <lineage>
        <taxon>Bacteria</taxon>
        <taxon>Bacillati</taxon>
        <taxon>Bacillota</taxon>
        <taxon>Bacilli</taxon>
        <taxon>Bacillales</taxon>
        <taxon>Bacillaceae</taxon>
        <taxon>Halalkalibacter</taxon>
    </lineage>
</organism>
<dbReference type="CDD" id="cd01949">
    <property type="entry name" value="GGDEF"/>
    <property type="match status" value="1"/>
</dbReference>
<feature type="transmembrane region" description="Helical" evidence="2">
    <location>
        <begin position="79"/>
        <end position="97"/>
    </location>
</feature>
<feature type="transmembrane region" description="Helical" evidence="2">
    <location>
        <begin position="6"/>
        <end position="29"/>
    </location>
</feature>
<feature type="domain" description="GGDEF" evidence="4">
    <location>
        <begin position="361"/>
        <end position="493"/>
    </location>
</feature>
<feature type="transmembrane region" description="Helical" evidence="2">
    <location>
        <begin position="201"/>
        <end position="225"/>
    </location>
</feature>
<dbReference type="STRING" id="1236973.JCM9157_4735"/>
<dbReference type="Gene3D" id="3.20.20.450">
    <property type="entry name" value="EAL domain"/>
    <property type="match status" value="1"/>
</dbReference>
<name>W4QZ88_HALA3</name>
<dbReference type="AlphaFoldDB" id="W4QZ88"/>
<feature type="transmembrane region" description="Helical" evidence="2">
    <location>
        <begin position="41"/>
        <end position="59"/>
    </location>
</feature>
<keyword evidence="2" id="KW-0812">Transmembrane</keyword>
<evidence type="ECO:0000256" key="1">
    <source>
        <dbReference type="SAM" id="Coils"/>
    </source>
</evidence>
<comment type="caution">
    <text evidence="5">The sequence shown here is derived from an EMBL/GenBank/DDBJ whole genome shotgun (WGS) entry which is preliminary data.</text>
</comment>
<dbReference type="InterPro" id="IPR043128">
    <property type="entry name" value="Rev_trsase/Diguanyl_cyclase"/>
</dbReference>
<dbReference type="PANTHER" id="PTHR44757">
    <property type="entry name" value="DIGUANYLATE CYCLASE DGCP"/>
    <property type="match status" value="1"/>
</dbReference>
<proteinExistence type="predicted"/>
<dbReference type="InterPro" id="IPR000160">
    <property type="entry name" value="GGDEF_dom"/>
</dbReference>
<dbReference type="PROSITE" id="PS50887">
    <property type="entry name" value="GGDEF"/>
    <property type="match status" value="1"/>
</dbReference>
<dbReference type="Gene3D" id="3.30.70.270">
    <property type="match status" value="1"/>
</dbReference>
<reference evidence="5 6" key="1">
    <citation type="journal article" date="2014" name="Genome Announc.">
        <title>Draft Genome Sequences of Three Alkaliphilic Bacillus Strains, Bacillus wakoensis JCM 9140T, Bacillus akibai JCM 9157T, and Bacillus hemicellulosilyticus JCM 9152T.</title>
        <authorList>
            <person name="Yuki M."/>
            <person name="Oshima K."/>
            <person name="Suda W."/>
            <person name="Oshida Y."/>
            <person name="Kitamura K."/>
            <person name="Iida T."/>
            <person name="Hattori M."/>
            <person name="Ohkuma M."/>
        </authorList>
    </citation>
    <scope>NUCLEOTIDE SEQUENCE [LARGE SCALE GENOMIC DNA]</scope>
    <source>
        <strain evidence="5 6">JCM 9157</strain>
    </source>
</reference>
<dbReference type="InterPro" id="IPR052155">
    <property type="entry name" value="Biofilm_reg_signaling"/>
</dbReference>
<keyword evidence="2" id="KW-1133">Transmembrane helix</keyword>
<feature type="transmembrane region" description="Helical" evidence="2">
    <location>
        <begin position="109"/>
        <end position="128"/>
    </location>
</feature>
<feature type="transmembrane region" description="Helical" evidence="2">
    <location>
        <begin position="140"/>
        <end position="163"/>
    </location>
</feature>
<dbReference type="NCBIfam" id="TIGR00254">
    <property type="entry name" value="GGDEF"/>
    <property type="match status" value="1"/>
</dbReference>
<evidence type="ECO:0000259" key="4">
    <source>
        <dbReference type="PROSITE" id="PS50887"/>
    </source>
</evidence>
<dbReference type="CDD" id="cd01948">
    <property type="entry name" value="EAL"/>
    <property type="match status" value="1"/>
</dbReference>
<dbReference type="InterPro" id="IPR035919">
    <property type="entry name" value="EAL_sf"/>
</dbReference>
<feature type="domain" description="EAL" evidence="3">
    <location>
        <begin position="502"/>
        <end position="755"/>
    </location>
</feature>
<accession>W4QZ88</accession>
<dbReference type="PROSITE" id="PS50883">
    <property type="entry name" value="EAL"/>
    <property type="match status" value="1"/>
</dbReference>
<dbReference type="InterPro" id="IPR001633">
    <property type="entry name" value="EAL_dom"/>
</dbReference>
<feature type="transmembrane region" description="Helical" evidence="2">
    <location>
        <begin position="175"/>
        <end position="195"/>
    </location>
</feature>